<evidence type="ECO:0000313" key="2">
    <source>
        <dbReference type="EMBL" id="KAF1968104.1"/>
    </source>
</evidence>
<evidence type="ECO:0000256" key="1">
    <source>
        <dbReference type="SAM" id="MobiDB-lite"/>
    </source>
</evidence>
<dbReference type="Proteomes" id="UP000800036">
    <property type="component" value="Unassembled WGS sequence"/>
</dbReference>
<feature type="compositionally biased region" description="Basic residues" evidence="1">
    <location>
        <begin position="34"/>
        <end position="51"/>
    </location>
</feature>
<name>A0A6A5UTT4_9PLEO</name>
<sequence length="201" mass="22662">MAPKRSHDGDGGRSAKKHNKGFSVGPANLPDGTHRRKVQKIKKGIIHKAKLKKEYAKLKAREDLPDQNPAYYGDDGEHEGALPEDGPEPSMEPHPDRVKMLQEPSPEPQPEQASGPRRKKRPRPQPFQKEAGLGRQKKEMAEAQRIAREEAETERARKLAERERFRKAMAKARHGGLNGQRKLGRESIVLLEKARRLTGKS</sequence>
<dbReference type="EMBL" id="ML976724">
    <property type="protein sequence ID" value="KAF1968104.1"/>
    <property type="molecule type" value="Genomic_DNA"/>
</dbReference>
<dbReference type="OrthoDB" id="2135053at2759"/>
<evidence type="ECO:0000313" key="3">
    <source>
        <dbReference type="Proteomes" id="UP000800036"/>
    </source>
</evidence>
<dbReference type="AlphaFoldDB" id="A0A6A5UTT4"/>
<organism evidence="2 3">
    <name type="scientific">Bimuria novae-zelandiae CBS 107.79</name>
    <dbReference type="NCBI Taxonomy" id="1447943"/>
    <lineage>
        <taxon>Eukaryota</taxon>
        <taxon>Fungi</taxon>
        <taxon>Dikarya</taxon>
        <taxon>Ascomycota</taxon>
        <taxon>Pezizomycotina</taxon>
        <taxon>Dothideomycetes</taxon>
        <taxon>Pleosporomycetidae</taxon>
        <taxon>Pleosporales</taxon>
        <taxon>Massarineae</taxon>
        <taxon>Didymosphaeriaceae</taxon>
        <taxon>Bimuria</taxon>
    </lineage>
</organism>
<evidence type="ECO:0008006" key="4">
    <source>
        <dbReference type="Google" id="ProtNLM"/>
    </source>
</evidence>
<proteinExistence type="predicted"/>
<protein>
    <recommendedName>
        <fullName evidence="4">rRNA-processing protein FYV7</fullName>
    </recommendedName>
</protein>
<feature type="compositionally biased region" description="Basic and acidic residues" evidence="1">
    <location>
        <begin position="136"/>
        <end position="161"/>
    </location>
</feature>
<dbReference type="PANTHER" id="PTHR41805">
    <property type="entry name" value="EXPRESSED PROTEIN"/>
    <property type="match status" value="1"/>
</dbReference>
<keyword evidence="3" id="KW-1185">Reference proteome</keyword>
<feature type="compositionally biased region" description="Basic and acidic residues" evidence="1">
    <location>
        <begin position="91"/>
        <end position="100"/>
    </location>
</feature>
<feature type="compositionally biased region" description="Basic and acidic residues" evidence="1">
    <location>
        <begin position="52"/>
        <end position="64"/>
    </location>
</feature>
<accession>A0A6A5UTT4</accession>
<reference evidence="2" key="1">
    <citation type="journal article" date="2020" name="Stud. Mycol.">
        <title>101 Dothideomycetes genomes: a test case for predicting lifestyles and emergence of pathogens.</title>
        <authorList>
            <person name="Haridas S."/>
            <person name="Albert R."/>
            <person name="Binder M."/>
            <person name="Bloem J."/>
            <person name="Labutti K."/>
            <person name="Salamov A."/>
            <person name="Andreopoulos B."/>
            <person name="Baker S."/>
            <person name="Barry K."/>
            <person name="Bills G."/>
            <person name="Bluhm B."/>
            <person name="Cannon C."/>
            <person name="Castanera R."/>
            <person name="Culley D."/>
            <person name="Daum C."/>
            <person name="Ezra D."/>
            <person name="Gonzalez J."/>
            <person name="Henrissat B."/>
            <person name="Kuo A."/>
            <person name="Liang C."/>
            <person name="Lipzen A."/>
            <person name="Lutzoni F."/>
            <person name="Magnuson J."/>
            <person name="Mondo S."/>
            <person name="Nolan M."/>
            <person name="Ohm R."/>
            <person name="Pangilinan J."/>
            <person name="Park H.-J."/>
            <person name="Ramirez L."/>
            <person name="Alfaro M."/>
            <person name="Sun H."/>
            <person name="Tritt A."/>
            <person name="Yoshinaga Y."/>
            <person name="Zwiers L.-H."/>
            <person name="Turgeon B."/>
            <person name="Goodwin S."/>
            <person name="Spatafora J."/>
            <person name="Crous P."/>
            <person name="Grigoriev I."/>
        </authorList>
    </citation>
    <scope>NUCLEOTIDE SEQUENCE</scope>
    <source>
        <strain evidence="2">CBS 107.79</strain>
    </source>
</reference>
<feature type="compositionally biased region" description="Basic and acidic residues" evidence="1">
    <location>
        <begin position="1"/>
        <end position="13"/>
    </location>
</feature>
<feature type="region of interest" description="Disordered" evidence="1">
    <location>
        <begin position="1"/>
        <end position="161"/>
    </location>
</feature>
<gene>
    <name evidence="2" type="ORF">BU23DRAFT_270083</name>
</gene>
<dbReference type="PANTHER" id="PTHR41805:SF1">
    <property type="entry name" value="RRNA-PROCESSING PROTEIN FYV7"/>
    <property type="match status" value="1"/>
</dbReference>